<evidence type="ECO:0000256" key="8">
    <source>
        <dbReference type="RuleBase" id="RU004915"/>
    </source>
</evidence>
<dbReference type="GO" id="GO:0017148">
    <property type="term" value="P:negative regulation of translation"/>
    <property type="evidence" value="ECO:0007669"/>
    <property type="project" value="UniProtKB-KW"/>
</dbReference>
<dbReference type="Gene3D" id="3.40.420.10">
    <property type="entry name" value="Ricin (A subunit), domain 1"/>
    <property type="match status" value="1"/>
</dbReference>
<dbReference type="Gene3D" id="4.10.470.10">
    <property type="entry name" value="Ricin (A Subunit), domain 2"/>
    <property type="match status" value="1"/>
</dbReference>
<organism evidence="10 11">
    <name type="scientific">Spinacia oleracea</name>
    <name type="common">Spinach</name>
    <dbReference type="NCBI Taxonomy" id="3562"/>
    <lineage>
        <taxon>Eukaryota</taxon>
        <taxon>Viridiplantae</taxon>
        <taxon>Streptophyta</taxon>
        <taxon>Embryophyta</taxon>
        <taxon>Tracheophyta</taxon>
        <taxon>Spermatophyta</taxon>
        <taxon>Magnoliopsida</taxon>
        <taxon>eudicotyledons</taxon>
        <taxon>Gunneridae</taxon>
        <taxon>Pentapetalae</taxon>
        <taxon>Caryophyllales</taxon>
        <taxon>Chenopodiaceae</taxon>
        <taxon>Chenopodioideae</taxon>
        <taxon>Anserineae</taxon>
        <taxon>Spinacia</taxon>
    </lineage>
</organism>
<name>A0A9R0JPE9_SPIOL</name>
<dbReference type="KEGG" id="soe:110781974"/>
<evidence type="ECO:0000256" key="1">
    <source>
        <dbReference type="ARBA" id="ARBA00000237"/>
    </source>
</evidence>
<evidence type="ECO:0000256" key="7">
    <source>
        <dbReference type="ARBA" id="ARBA00023193"/>
    </source>
</evidence>
<evidence type="ECO:0000313" key="11">
    <source>
        <dbReference type="RefSeq" id="XP_021841710.1"/>
    </source>
</evidence>
<dbReference type="GO" id="GO:0090729">
    <property type="term" value="F:toxin activity"/>
    <property type="evidence" value="ECO:0007669"/>
    <property type="project" value="UniProtKB-KW"/>
</dbReference>
<dbReference type="InterPro" id="IPR016139">
    <property type="entry name" value="Ribosome_inactivat_prot_sub2"/>
</dbReference>
<comment type="similarity">
    <text evidence="2">Belongs to the ribosome-inactivating protein family. Type 1 RIP subfamily.</text>
</comment>
<dbReference type="OrthoDB" id="1704365at2759"/>
<evidence type="ECO:0000256" key="6">
    <source>
        <dbReference type="ARBA" id="ARBA00022821"/>
    </source>
</evidence>
<dbReference type="AlphaFoldDB" id="A0A9R0JPE9"/>
<feature type="signal peptide" evidence="9">
    <location>
        <begin position="1"/>
        <end position="25"/>
    </location>
</feature>
<evidence type="ECO:0000256" key="9">
    <source>
        <dbReference type="SAM" id="SignalP"/>
    </source>
</evidence>
<evidence type="ECO:0000256" key="2">
    <source>
        <dbReference type="ARBA" id="ARBA00008544"/>
    </source>
</evidence>
<dbReference type="InterPro" id="IPR016138">
    <property type="entry name" value="Ribosome_inactivat_prot_sub1"/>
</dbReference>
<keyword evidence="4 8" id="KW-0800">Toxin</keyword>
<gene>
    <name evidence="11" type="primary">LOC110781974</name>
</gene>
<keyword evidence="10" id="KW-1185">Reference proteome</keyword>
<dbReference type="PANTHER" id="PTHR33453">
    <property type="match status" value="1"/>
</dbReference>
<keyword evidence="9" id="KW-0732">Signal</keyword>
<dbReference type="InterPro" id="IPR036041">
    <property type="entry name" value="Ribosome-inact_prot_sf"/>
</dbReference>
<comment type="catalytic activity">
    <reaction evidence="1 8">
        <text>Endohydrolysis of the N-glycosidic bond at one specific adenosine on the 28S rRNA.</text>
        <dbReference type="EC" id="3.2.2.22"/>
    </reaction>
</comment>
<dbReference type="GeneID" id="110781974"/>
<dbReference type="PRINTS" id="PR00396">
    <property type="entry name" value="SHIGARICIN"/>
</dbReference>
<dbReference type="GO" id="GO:0030598">
    <property type="term" value="F:rRNA N-glycosylase activity"/>
    <property type="evidence" value="ECO:0007669"/>
    <property type="project" value="UniProtKB-EC"/>
</dbReference>
<dbReference type="RefSeq" id="XP_021841710.1">
    <property type="nucleotide sequence ID" value="XM_021986018.2"/>
</dbReference>
<evidence type="ECO:0000256" key="4">
    <source>
        <dbReference type="ARBA" id="ARBA00022656"/>
    </source>
</evidence>
<dbReference type="InterPro" id="IPR001574">
    <property type="entry name" value="Ribosome_inactivat_prot"/>
</dbReference>
<proteinExistence type="inferred from homology"/>
<dbReference type="SUPFAM" id="SSF56371">
    <property type="entry name" value="Ribosome inactivating proteins (RIP)"/>
    <property type="match status" value="1"/>
</dbReference>
<dbReference type="GO" id="GO:0006952">
    <property type="term" value="P:defense response"/>
    <property type="evidence" value="ECO:0007669"/>
    <property type="project" value="UniProtKB-KW"/>
</dbReference>
<evidence type="ECO:0000313" key="10">
    <source>
        <dbReference type="Proteomes" id="UP000813463"/>
    </source>
</evidence>
<protein>
    <recommendedName>
        <fullName evidence="3 8">rRNA N-glycosylase</fullName>
        <ecNumber evidence="3 8">3.2.2.22</ecNumber>
    </recommendedName>
</protein>
<reference evidence="10" key="1">
    <citation type="journal article" date="2021" name="Nat. Commun.">
        <title>Genomic analyses provide insights into spinach domestication and the genetic basis of agronomic traits.</title>
        <authorList>
            <person name="Cai X."/>
            <person name="Sun X."/>
            <person name="Xu C."/>
            <person name="Sun H."/>
            <person name="Wang X."/>
            <person name="Ge C."/>
            <person name="Zhang Z."/>
            <person name="Wang Q."/>
            <person name="Fei Z."/>
            <person name="Jiao C."/>
            <person name="Wang Q."/>
        </authorList>
    </citation>
    <scope>NUCLEOTIDE SEQUENCE [LARGE SCALE GENOMIC DNA]</scope>
    <source>
        <strain evidence="10">cv. Varoflay</strain>
    </source>
</reference>
<evidence type="ECO:0000256" key="5">
    <source>
        <dbReference type="ARBA" id="ARBA00022801"/>
    </source>
</evidence>
<keyword evidence="6 8" id="KW-0611">Plant defense</keyword>
<dbReference type="PROSITE" id="PS00275">
    <property type="entry name" value="SHIGA_RICIN"/>
    <property type="match status" value="1"/>
</dbReference>
<keyword evidence="7 8" id="KW-0652">Protein synthesis inhibitor</keyword>
<dbReference type="Proteomes" id="UP000813463">
    <property type="component" value="Chromosome 2"/>
</dbReference>
<dbReference type="EC" id="3.2.2.22" evidence="3 8"/>
<feature type="chain" id="PRO_5040443113" description="rRNA N-glycosylase" evidence="9">
    <location>
        <begin position="26"/>
        <end position="345"/>
    </location>
</feature>
<reference evidence="11" key="2">
    <citation type="submission" date="2025-08" db="UniProtKB">
        <authorList>
            <consortium name="RefSeq"/>
        </authorList>
    </citation>
    <scope>IDENTIFICATION</scope>
    <source>
        <tissue evidence="11">Leaf</tissue>
    </source>
</reference>
<sequence>MEGKIVEAFVVVALSIMVILDPSLAASDLSLNVASATTATYSKVLTDMRNNLQDPKLKYGNTNIPVMAAPSKTPKYLLVDLKASDGGTITVAFSKTDLYVQGYLDKFNNGKDFRAHFFPDALSDAKKTLFPEAKVAANRIEMKYKSSYGDIEKKAGDRSKLGLGVQPLNKLINKVYGKPLDVKTEAQLMLLVIQMLAEATRFKYIEGMILQKFSTFYNPDPKTIELEKSWQKITKGIKSSIKGVIKPELVLVDDKGKPWKVSKVDQVVPVMGLLKYEGSSSSITSKFYKVLMNVFKVNNGNVKCSSSCEELRIAAGIPELEVAKLEHQKLIQIRGTTITIGRFLY</sequence>
<dbReference type="PANTHER" id="PTHR33453:SF34">
    <property type="entry name" value="RIBOSOME-INACTIVATING PROTEIN"/>
    <property type="match status" value="1"/>
</dbReference>
<evidence type="ECO:0000256" key="3">
    <source>
        <dbReference type="ARBA" id="ARBA00012001"/>
    </source>
</evidence>
<dbReference type="Pfam" id="PF00161">
    <property type="entry name" value="RIP"/>
    <property type="match status" value="1"/>
</dbReference>
<dbReference type="InterPro" id="IPR017988">
    <property type="entry name" value="Ribosome_inactivat_prot_CS"/>
</dbReference>
<dbReference type="InterPro" id="IPR017989">
    <property type="entry name" value="Ribosome_inactivat_1/2"/>
</dbReference>
<accession>A0A9R0JPE9</accession>
<keyword evidence="5 8" id="KW-0378">Hydrolase</keyword>